<evidence type="ECO:0000259" key="6">
    <source>
        <dbReference type="PROSITE" id="PS52015"/>
    </source>
</evidence>
<evidence type="ECO:0000256" key="5">
    <source>
        <dbReference type="SAM" id="Phobius"/>
    </source>
</evidence>
<dbReference type="RefSeq" id="WP_138237330.1">
    <property type="nucleotide sequence ID" value="NZ_CP185860.1"/>
</dbReference>
<sequence length="162" mass="18619">MDKWTEGDLTPSPYGRVSRAISYLLFSLLSIVALWFIWFLWCIYHNPCFDVSSKRCKEFALTEDRDNPRTSPINLSYLKKPATLVYPLLSMIQKEEGSVVISIEIDEKGQIISRKVVESSGYDLLDTAALTSTSTFAIDLKKLESYDFPVERRVKVTFRLAY</sequence>
<keyword evidence="8" id="KW-1185">Reference proteome</keyword>
<gene>
    <name evidence="7" type="ORF">FDY93_18975</name>
</gene>
<proteinExistence type="predicted"/>
<comment type="subcellular location">
    <subcellularLocation>
        <location evidence="1">Membrane</location>
        <topology evidence="1">Single-pass membrane protein</topology>
    </subcellularLocation>
</comment>
<dbReference type="Proteomes" id="UP000306791">
    <property type="component" value="Unassembled WGS sequence"/>
</dbReference>
<dbReference type="SUPFAM" id="SSF74653">
    <property type="entry name" value="TolA/TonB C-terminal domain"/>
    <property type="match status" value="1"/>
</dbReference>
<dbReference type="PROSITE" id="PS52015">
    <property type="entry name" value="TONB_CTD"/>
    <property type="match status" value="1"/>
</dbReference>
<keyword evidence="2 5" id="KW-0812">Transmembrane</keyword>
<accession>A0ABY2UCK9</accession>
<dbReference type="NCBIfam" id="TIGR01352">
    <property type="entry name" value="tonB_Cterm"/>
    <property type="match status" value="1"/>
</dbReference>
<evidence type="ECO:0000256" key="4">
    <source>
        <dbReference type="ARBA" id="ARBA00023136"/>
    </source>
</evidence>
<reference evidence="7 8" key="1">
    <citation type="submission" date="2019-05" db="EMBL/GenBank/DDBJ databases">
        <title>Microbulbifer harenosus sp. nov., an alginate-degrading bacterium isolated from coastal sand.</title>
        <authorList>
            <person name="Huang H."/>
            <person name="Mo K."/>
            <person name="Bao S."/>
        </authorList>
    </citation>
    <scope>NUCLEOTIDE SEQUENCE [LARGE SCALE GENOMIC DNA]</scope>
    <source>
        <strain evidence="7 8">HB161719</strain>
    </source>
</reference>
<dbReference type="Pfam" id="PF03544">
    <property type="entry name" value="TonB_C"/>
    <property type="match status" value="1"/>
</dbReference>
<evidence type="ECO:0000256" key="1">
    <source>
        <dbReference type="ARBA" id="ARBA00004167"/>
    </source>
</evidence>
<evidence type="ECO:0000256" key="3">
    <source>
        <dbReference type="ARBA" id="ARBA00022989"/>
    </source>
</evidence>
<protein>
    <submittedName>
        <fullName evidence="7">TonB family protein</fullName>
    </submittedName>
</protein>
<dbReference type="InterPro" id="IPR037682">
    <property type="entry name" value="TonB_C"/>
</dbReference>
<organism evidence="7 8">
    <name type="scientific">Microbulbifer harenosus</name>
    <dbReference type="NCBI Taxonomy" id="2576840"/>
    <lineage>
        <taxon>Bacteria</taxon>
        <taxon>Pseudomonadati</taxon>
        <taxon>Pseudomonadota</taxon>
        <taxon>Gammaproteobacteria</taxon>
        <taxon>Cellvibrionales</taxon>
        <taxon>Microbulbiferaceae</taxon>
        <taxon>Microbulbifer</taxon>
    </lineage>
</organism>
<keyword evidence="4 5" id="KW-0472">Membrane</keyword>
<name>A0ABY2UCK9_9GAMM</name>
<feature type="transmembrane region" description="Helical" evidence="5">
    <location>
        <begin position="20"/>
        <end position="44"/>
    </location>
</feature>
<comment type="caution">
    <text evidence="7">The sequence shown here is derived from an EMBL/GenBank/DDBJ whole genome shotgun (WGS) entry which is preliminary data.</text>
</comment>
<evidence type="ECO:0000313" key="7">
    <source>
        <dbReference type="EMBL" id="TLM73409.1"/>
    </source>
</evidence>
<dbReference type="InterPro" id="IPR006260">
    <property type="entry name" value="TonB/TolA_C"/>
</dbReference>
<evidence type="ECO:0000313" key="8">
    <source>
        <dbReference type="Proteomes" id="UP000306791"/>
    </source>
</evidence>
<feature type="domain" description="TonB C-terminal" evidence="6">
    <location>
        <begin position="71"/>
        <end position="162"/>
    </location>
</feature>
<dbReference type="EMBL" id="VANI01000030">
    <property type="protein sequence ID" value="TLM73409.1"/>
    <property type="molecule type" value="Genomic_DNA"/>
</dbReference>
<dbReference type="Gene3D" id="3.30.1150.10">
    <property type="match status" value="1"/>
</dbReference>
<evidence type="ECO:0000256" key="2">
    <source>
        <dbReference type="ARBA" id="ARBA00022692"/>
    </source>
</evidence>
<keyword evidence="3 5" id="KW-1133">Transmembrane helix</keyword>